<dbReference type="EMBL" id="CP018889">
    <property type="protein sequence ID" value="QGX04075.1"/>
    <property type="molecule type" value="Genomic_DNA"/>
</dbReference>
<sequence>MNTQPLLFRVIFNHININYCGSGEFIACAHGYCRLIAFLPLYNQQIRHYALAENKAILVNIKIPRKIAQG</sequence>
<proteinExistence type="predicted"/>
<evidence type="ECO:0000313" key="2">
    <source>
        <dbReference type="Proteomes" id="UP000234271"/>
    </source>
</evidence>
<accession>A0A650GCG0</accession>
<dbReference type="AlphaFoldDB" id="A0A650GCG0"/>
<organism evidence="1 2">
    <name type="scientific">Beggiatoa leptomitoformis</name>
    <dbReference type="NCBI Taxonomy" id="288004"/>
    <lineage>
        <taxon>Bacteria</taxon>
        <taxon>Pseudomonadati</taxon>
        <taxon>Pseudomonadota</taxon>
        <taxon>Gammaproteobacteria</taxon>
        <taxon>Thiotrichales</taxon>
        <taxon>Thiotrichaceae</taxon>
        <taxon>Beggiatoa</taxon>
    </lineage>
</organism>
<dbReference type="RefSeq" id="WP_145917074.1">
    <property type="nucleotide sequence ID" value="NZ_CP012373.2"/>
</dbReference>
<keyword evidence="2" id="KW-1185">Reference proteome</keyword>
<dbReference type="Proteomes" id="UP000234271">
    <property type="component" value="Chromosome"/>
</dbReference>
<protein>
    <submittedName>
        <fullName evidence="1">Uncharacterized protein</fullName>
    </submittedName>
</protein>
<gene>
    <name evidence="1" type="ORF">BLE401_18585</name>
</gene>
<name>A0A650GCG0_9GAMM</name>
<evidence type="ECO:0000313" key="1">
    <source>
        <dbReference type="EMBL" id="QGX04075.1"/>
    </source>
</evidence>
<reference evidence="2" key="1">
    <citation type="submission" date="2016-12" db="EMBL/GenBank/DDBJ databases">
        <title>Complete Genome Sequence of Beggiatoa leptomitiformis D-401.</title>
        <authorList>
            <person name="Fomenkov A."/>
            <person name="Vincze T."/>
            <person name="Grabovich M."/>
            <person name="Anton B.P."/>
            <person name="Dubinina G."/>
            <person name="Orlova M."/>
            <person name="Belousova E."/>
            <person name="Roberts R.J."/>
        </authorList>
    </citation>
    <scope>NUCLEOTIDE SEQUENCE [LARGE SCALE GENOMIC DNA]</scope>
    <source>
        <strain evidence="2">D-401</strain>
    </source>
</reference>